<dbReference type="Proteomes" id="UP000073604">
    <property type="component" value="Chromosome"/>
</dbReference>
<keyword evidence="1" id="KW-0812">Transmembrane</keyword>
<keyword evidence="1" id="KW-0472">Membrane</keyword>
<organism evidence="2 3">
    <name type="scientific">Thermococcus peptonophilus</name>
    <dbReference type="NCBI Taxonomy" id="53952"/>
    <lineage>
        <taxon>Archaea</taxon>
        <taxon>Methanobacteriati</taxon>
        <taxon>Methanobacteriota</taxon>
        <taxon>Thermococci</taxon>
        <taxon>Thermococcales</taxon>
        <taxon>Thermococcaceae</taxon>
        <taxon>Thermococcus</taxon>
    </lineage>
</organism>
<feature type="transmembrane region" description="Helical" evidence="1">
    <location>
        <begin position="161"/>
        <end position="182"/>
    </location>
</feature>
<dbReference type="STRING" id="53952.A0127_02525"/>
<gene>
    <name evidence="2" type="ORF">A0127_02525</name>
</gene>
<dbReference type="Pfam" id="PF12679">
    <property type="entry name" value="ABC2_membrane_2"/>
    <property type="match status" value="1"/>
</dbReference>
<feature type="transmembrane region" description="Helical" evidence="1">
    <location>
        <begin position="194"/>
        <end position="215"/>
    </location>
</feature>
<reference evidence="3" key="1">
    <citation type="submission" date="2016-03" db="EMBL/GenBank/DDBJ databases">
        <authorList>
            <person name="Oger P.M."/>
        </authorList>
    </citation>
    <scope>NUCLEOTIDE SEQUENCE [LARGE SCALE GENOMIC DNA]</scope>
    <source>
        <strain evidence="3">OG-1</strain>
    </source>
</reference>
<dbReference type="EMBL" id="CP014750">
    <property type="protein sequence ID" value="AMQ19501.1"/>
    <property type="molecule type" value="Genomic_DNA"/>
</dbReference>
<dbReference type="GO" id="GO:0005886">
    <property type="term" value="C:plasma membrane"/>
    <property type="evidence" value="ECO:0007669"/>
    <property type="project" value="UniProtKB-SubCell"/>
</dbReference>
<feature type="transmembrane region" description="Helical" evidence="1">
    <location>
        <begin position="124"/>
        <end position="149"/>
    </location>
</feature>
<feature type="transmembrane region" description="Helical" evidence="1">
    <location>
        <begin position="70"/>
        <end position="92"/>
    </location>
</feature>
<dbReference type="PANTHER" id="PTHR43471:SF13">
    <property type="entry name" value="ABC-2 TYPE TRANSPORT SYSTEM PERMEASE PROTEIN"/>
    <property type="match status" value="1"/>
</dbReference>
<evidence type="ECO:0000313" key="2">
    <source>
        <dbReference type="EMBL" id="AMQ19501.1"/>
    </source>
</evidence>
<proteinExistence type="predicted"/>
<name>A0A142CXJ9_9EURY</name>
<dbReference type="AlphaFoldDB" id="A0A142CXJ9"/>
<dbReference type="KEGG" id="tpep:A0127_02525"/>
<feature type="transmembrane region" description="Helical" evidence="1">
    <location>
        <begin position="284"/>
        <end position="303"/>
    </location>
</feature>
<dbReference type="GO" id="GO:0140359">
    <property type="term" value="F:ABC-type transporter activity"/>
    <property type="evidence" value="ECO:0007669"/>
    <property type="project" value="InterPro"/>
</dbReference>
<dbReference type="PANTHER" id="PTHR43471">
    <property type="entry name" value="ABC TRANSPORTER PERMEASE"/>
    <property type="match status" value="1"/>
</dbReference>
<protein>
    <submittedName>
        <fullName evidence="2">ABC transporter permease</fullName>
    </submittedName>
</protein>
<evidence type="ECO:0000256" key="1">
    <source>
        <dbReference type="SAM" id="Phobius"/>
    </source>
</evidence>
<dbReference type="OrthoDB" id="86287at2157"/>
<accession>A0A142CXJ9</accession>
<evidence type="ECO:0000313" key="3">
    <source>
        <dbReference type="Proteomes" id="UP000073604"/>
    </source>
</evidence>
<keyword evidence="1" id="KW-1133">Transmembrane helix</keyword>
<keyword evidence="3" id="KW-1185">Reference proteome</keyword>
<feature type="transmembrane region" description="Helical" evidence="1">
    <location>
        <begin position="21"/>
        <end position="39"/>
    </location>
</feature>
<sequence length="308" mass="33932">MNPVWNLALKELYVSVKSKRFVVIFGLYFIIFGLAVYAIKDYLVQMGVPSVESNELSLWGVSAEIYTTPLAILFTVNMMIITVLGAVLGAALGADAINREVESGTVRVLLGHPVYRDEIINGKFLGMGLLIAVTYLVSYLIMVAAMLLLGIPLDGESLFRGFLAILVTMLYTLVFLSFGILLSTLSKKPETSMLAGVGLAIFLTVFYGIVVGIVAPKLVGPEPPIGTSAYQIWADDLRVWMNRLHSINPAHHYVQLVSYIFAGDRFFNYYIPLSDSFTYGFNNLAALLVMLLLPFALAYARFLTSDLN</sequence>